<dbReference type="Proteomes" id="UP001201217">
    <property type="component" value="Unassembled WGS sequence"/>
</dbReference>
<dbReference type="SUPFAM" id="SSF52172">
    <property type="entry name" value="CheY-like"/>
    <property type="match status" value="1"/>
</dbReference>
<comment type="caution">
    <text evidence="1">The sequence shown here is derived from an EMBL/GenBank/DDBJ whole genome shotgun (WGS) entry which is preliminary data.</text>
</comment>
<accession>A0ABS9E2L1</accession>
<evidence type="ECO:0000313" key="2">
    <source>
        <dbReference type="Proteomes" id="UP001201217"/>
    </source>
</evidence>
<protein>
    <recommendedName>
        <fullName evidence="3">Glycosyltransferase</fullName>
    </recommendedName>
</protein>
<organism evidence="1 2">
    <name type="scientific">Maritalea mediterranea</name>
    <dbReference type="NCBI Taxonomy" id="2909667"/>
    <lineage>
        <taxon>Bacteria</taxon>
        <taxon>Pseudomonadati</taxon>
        <taxon>Pseudomonadota</taxon>
        <taxon>Alphaproteobacteria</taxon>
        <taxon>Hyphomicrobiales</taxon>
        <taxon>Devosiaceae</taxon>
        <taxon>Maritalea</taxon>
    </lineage>
</organism>
<dbReference type="RefSeq" id="WP_236112593.1">
    <property type="nucleotide sequence ID" value="NZ_JAKGTI010000001.1"/>
</dbReference>
<dbReference type="InterPro" id="IPR011006">
    <property type="entry name" value="CheY-like_superfamily"/>
</dbReference>
<proteinExistence type="predicted"/>
<reference evidence="1 2" key="1">
    <citation type="submission" date="2022-01" db="EMBL/GenBank/DDBJ databases">
        <title>Maritalea mediterranea sp. nov., isolated from marine plastic residues from the Malva-rosa beach (Valencia, Spain).</title>
        <authorList>
            <person name="Vidal-Verdu A."/>
            <person name="Molina-Menor E."/>
            <person name="Pascual J."/>
            <person name="Pereto J."/>
            <person name="Porcar M."/>
        </authorList>
    </citation>
    <scope>NUCLEOTIDE SEQUENCE [LARGE SCALE GENOMIC DNA]</scope>
    <source>
        <strain evidence="1 2">P4.10X</strain>
    </source>
</reference>
<gene>
    <name evidence="1" type="ORF">L1I42_00950</name>
</gene>
<evidence type="ECO:0000313" key="1">
    <source>
        <dbReference type="EMBL" id="MCF4097052.1"/>
    </source>
</evidence>
<sequence length="199" mass="22724">MSYFDVATNMGGNNAQIALINDLARDLGFRQITPYSGLLATEELTRKVPNNFFLFASDGELGQIKSQVQNIRNSTRPRVRFSPLICFVEVPLPMLISQCIQIGFDDILTLPWDPKQMMPRLRRQLNTPITYYETSTYFGPDRRRFGKKRPSGQRVFNQSQGYRRIDIRRDSAHGVQIIGDTTVGHFSKRHSHVSWSAAG</sequence>
<evidence type="ECO:0008006" key="3">
    <source>
        <dbReference type="Google" id="ProtNLM"/>
    </source>
</evidence>
<dbReference type="EMBL" id="JAKGTI010000001">
    <property type="protein sequence ID" value="MCF4097052.1"/>
    <property type="molecule type" value="Genomic_DNA"/>
</dbReference>
<keyword evidence="2" id="KW-1185">Reference proteome</keyword>
<name>A0ABS9E2L1_9HYPH</name>